<keyword evidence="2" id="KW-0812">Transmembrane</keyword>
<dbReference type="Proteomes" id="UP000777438">
    <property type="component" value="Unassembled WGS sequence"/>
</dbReference>
<evidence type="ECO:0000256" key="2">
    <source>
        <dbReference type="SAM" id="Phobius"/>
    </source>
</evidence>
<accession>A0A9P9ASU2</accession>
<name>A0A9P9ASU2_9HYPO</name>
<comment type="caution">
    <text evidence="3">The sequence shown here is derived from an EMBL/GenBank/DDBJ whole genome shotgun (WGS) entry which is preliminary data.</text>
</comment>
<evidence type="ECO:0000313" key="3">
    <source>
        <dbReference type="EMBL" id="KAH6893205.1"/>
    </source>
</evidence>
<sequence length="155" mass="17726">MGSTVSVIKTLIVPAVISLLIFVLLTYILIPAWRHYRNRYSQYLPLDSLSTQTTTLRQRIAARLTSIPFPVRWRPEGSLVFASRASSDAGLDDDDDLDGEELGHVHEDTWRVMDREAQGGRADNTRRLSRDLEEGFRDDSDDEPERLVRSANIRR</sequence>
<dbReference type="AlphaFoldDB" id="A0A9P9ASU2"/>
<proteinExistence type="predicted"/>
<dbReference type="OrthoDB" id="5427070at2759"/>
<feature type="transmembrane region" description="Helical" evidence="2">
    <location>
        <begin position="12"/>
        <end position="30"/>
    </location>
</feature>
<dbReference type="EMBL" id="JAGPYM010000006">
    <property type="protein sequence ID" value="KAH6893205.1"/>
    <property type="molecule type" value="Genomic_DNA"/>
</dbReference>
<keyword evidence="4" id="KW-1185">Reference proteome</keyword>
<keyword evidence="2" id="KW-1133">Transmembrane helix</keyword>
<evidence type="ECO:0000256" key="1">
    <source>
        <dbReference type="SAM" id="MobiDB-lite"/>
    </source>
</evidence>
<reference evidence="3 4" key="1">
    <citation type="journal article" date="2021" name="Nat. Commun.">
        <title>Genetic determinants of endophytism in the Arabidopsis root mycobiome.</title>
        <authorList>
            <person name="Mesny F."/>
            <person name="Miyauchi S."/>
            <person name="Thiergart T."/>
            <person name="Pickel B."/>
            <person name="Atanasova L."/>
            <person name="Karlsson M."/>
            <person name="Huettel B."/>
            <person name="Barry K.W."/>
            <person name="Haridas S."/>
            <person name="Chen C."/>
            <person name="Bauer D."/>
            <person name="Andreopoulos W."/>
            <person name="Pangilinan J."/>
            <person name="LaButti K."/>
            <person name="Riley R."/>
            <person name="Lipzen A."/>
            <person name="Clum A."/>
            <person name="Drula E."/>
            <person name="Henrissat B."/>
            <person name="Kohler A."/>
            <person name="Grigoriev I.V."/>
            <person name="Martin F.M."/>
            <person name="Hacquard S."/>
        </authorList>
    </citation>
    <scope>NUCLEOTIDE SEQUENCE [LARGE SCALE GENOMIC DNA]</scope>
    <source>
        <strain evidence="3 4">MPI-CAGE-CH-0241</strain>
    </source>
</reference>
<gene>
    <name evidence="3" type="ORF">B0T10DRAFT_559204</name>
</gene>
<feature type="compositionally biased region" description="Basic and acidic residues" evidence="1">
    <location>
        <begin position="114"/>
        <end position="138"/>
    </location>
</feature>
<protein>
    <submittedName>
        <fullName evidence="3">Uncharacterized protein</fullName>
    </submittedName>
</protein>
<organism evidence="3 4">
    <name type="scientific">Thelonectria olida</name>
    <dbReference type="NCBI Taxonomy" id="1576542"/>
    <lineage>
        <taxon>Eukaryota</taxon>
        <taxon>Fungi</taxon>
        <taxon>Dikarya</taxon>
        <taxon>Ascomycota</taxon>
        <taxon>Pezizomycotina</taxon>
        <taxon>Sordariomycetes</taxon>
        <taxon>Hypocreomycetidae</taxon>
        <taxon>Hypocreales</taxon>
        <taxon>Nectriaceae</taxon>
        <taxon>Thelonectria</taxon>
    </lineage>
</organism>
<feature type="region of interest" description="Disordered" evidence="1">
    <location>
        <begin position="114"/>
        <end position="155"/>
    </location>
</feature>
<keyword evidence="2" id="KW-0472">Membrane</keyword>
<evidence type="ECO:0000313" key="4">
    <source>
        <dbReference type="Proteomes" id="UP000777438"/>
    </source>
</evidence>